<feature type="compositionally biased region" description="Basic residues" evidence="1">
    <location>
        <begin position="14"/>
        <end position="25"/>
    </location>
</feature>
<gene>
    <name evidence="2" type="ORF">APZ42_000682</name>
</gene>
<evidence type="ECO:0000256" key="1">
    <source>
        <dbReference type="SAM" id="MobiDB-lite"/>
    </source>
</evidence>
<accession>A0A164JGJ9</accession>
<sequence length="45" mass="5354">MLSSSELGGARSFRERRAKSLKLKKRERERERRPPKRKLNNCNAI</sequence>
<reference evidence="2 3" key="1">
    <citation type="submission" date="2016-03" db="EMBL/GenBank/DDBJ databases">
        <title>EvidentialGene: Evidence-directed Construction of Genes on Genomes.</title>
        <authorList>
            <person name="Gilbert D.G."/>
            <person name="Choi J.-H."/>
            <person name="Mockaitis K."/>
            <person name="Colbourne J."/>
            <person name="Pfrender M."/>
        </authorList>
    </citation>
    <scope>NUCLEOTIDE SEQUENCE [LARGE SCALE GENOMIC DNA]</scope>
    <source>
        <strain evidence="2 3">Xinb3</strain>
        <tissue evidence="2">Complete organism</tissue>
    </source>
</reference>
<dbReference type="EMBL" id="LRGB01004674">
    <property type="protein sequence ID" value="KZS02326.1"/>
    <property type="molecule type" value="Genomic_DNA"/>
</dbReference>
<protein>
    <submittedName>
        <fullName evidence="2">Uncharacterized protein</fullName>
    </submittedName>
</protein>
<organism evidence="2 3">
    <name type="scientific">Daphnia magna</name>
    <dbReference type="NCBI Taxonomy" id="35525"/>
    <lineage>
        <taxon>Eukaryota</taxon>
        <taxon>Metazoa</taxon>
        <taxon>Ecdysozoa</taxon>
        <taxon>Arthropoda</taxon>
        <taxon>Crustacea</taxon>
        <taxon>Branchiopoda</taxon>
        <taxon>Diplostraca</taxon>
        <taxon>Cladocera</taxon>
        <taxon>Anomopoda</taxon>
        <taxon>Daphniidae</taxon>
        <taxon>Daphnia</taxon>
    </lineage>
</organism>
<evidence type="ECO:0000313" key="3">
    <source>
        <dbReference type="Proteomes" id="UP000076858"/>
    </source>
</evidence>
<proteinExistence type="predicted"/>
<keyword evidence="3" id="KW-1185">Reference proteome</keyword>
<name>A0A164JGJ9_9CRUS</name>
<comment type="caution">
    <text evidence="2">The sequence shown here is derived from an EMBL/GenBank/DDBJ whole genome shotgun (WGS) entry which is preliminary data.</text>
</comment>
<feature type="region of interest" description="Disordered" evidence="1">
    <location>
        <begin position="1"/>
        <end position="45"/>
    </location>
</feature>
<dbReference type="Proteomes" id="UP000076858">
    <property type="component" value="Unassembled WGS sequence"/>
</dbReference>
<dbReference type="AlphaFoldDB" id="A0A164JGJ9"/>
<evidence type="ECO:0000313" key="2">
    <source>
        <dbReference type="EMBL" id="KZS02326.1"/>
    </source>
</evidence>